<dbReference type="EMBL" id="CP096040">
    <property type="protein sequence ID" value="USQ97280.1"/>
    <property type="molecule type" value="Genomic_DNA"/>
</dbReference>
<evidence type="ECO:0000313" key="2">
    <source>
        <dbReference type="Proteomes" id="UP001057520"/>
    </source>
</evidence>
<sequence length="62" mass="6777">MTLRPGMSARVVNVDGIRLPGKGKVPFVVGDLVKINKLTRDGKQAQTSAHPGWFAAFRFEPL</sequence>
<reference evidence="1 2" key="1">
    <citation type="submission" date="2022-04" db="EMBL/GenBank/DDBJ databases">
        <title>Genome sequence of soybean root-associated Caulobacter segnis RL271.</title>
        <authorList>
            <person name="Longley R."/>
            <person name="Bonito G."/>
            <person name="Trigodet F."/>
            <person name="Crosson S."/>
            <person name="Fiebig A."/>
        </authorList>
    </citation>
    <scope>NUCLEOTIDE SEQUENCE [LARGE SCALE GENOMIC DNA]</scope>
    <source>
        <strain evidence="1 2">RL271</strain>
    </source>
</reference>
<proteinExistence type="predicted"/>
<keyword evidence="2" id="KW-1185">Reference proteome</keyword>
<dbReference type="Proteomes" id="UP001057520">
    <property type="component" value="Chromosome"/>
</dbReference>
<accession>A0ABY4ZX51</accession>
<evidence type="ECO:0000313" key="1">
    <source>
        <dbReference type="EMBL" id="USQ97280.1"/>
    </source>
</evidence>
<protein>
    <submittedName>
        <fullName evidence="1">Uncharacterized protein</fullName>
    </submittedName>
</protein>
<name>A0ABY4ZX51_9CAUL</name>
<gene>
    <name evidence="1" type="ORF">MZV50_06975</name>
</gene>
<organism evidence="1 2">
    <name type="scientific">Caulobacter segnis</name>
    <dbReference type="NCBI Taxonomy" id="88688"/>
    <lineage>
        <taxon>Bacteria</taxon>
        <taxon>Pseudomonadati</taxon>
        <taxon>Pseudomonadota</taxon>
        <taxon>Alphaproteobacteria</taxon>
        <taxon>Caulobacterales</taxon>
        <taxon>Caulobacteraceae</taxon>
        <taxon>Caulobacter</taxon>
    </lineage>
</organism>